<sequence>MFGSGSRAALVMGELLAFVHAALPSLSIPISSLLFLANKQRFIRIAEEPFSEVISV</sequence>
<keyword evidence="1" id="KW-0472">Membrane</keyword>
<evidence type="ECO:0000256" key="1">
    <source>
        <dbReference type="SAM" id="Phobius"/>
    </source>
</evidence>
<protein>
    <submittedName>
        <fullName evidence="2">Uncharacterized protein</fullName>
    </submittedName>
</protein>
<keyword evidence="1" id="KW-0812">Transmembrane</keyword>
<name>A0A8J3IXG1_9CHLR</name>
<feature type="transmembrane region" description="Helical" evidence="1">
    <location>
        <begin position="15"/>
        <end position="37"/>
    </location>
</feature>
<gene>
    <name evidence="2" type="ORF">KSF_103210</name>
</gene>
<evidence type="ECO:0000313" key="3">
    <source>
        <dbReference type="Proteomes" id="UP000597444"/>
    </source>
</evidence>
<evidence type="ECO:0000313" key="2">
    <source>
        <dbReference type="EMBL" id="GHP00274.1"/>
    </source>
</evidence>
<dbReference type="EMBL" id="BNJK01000002">
    <property type="protein sequence ID" value="GHP00274.1"/>
    <property type="molecule type" value="Genomic_DNA"/>
</dbReference>
<comment type="caution">
    <text evidence="2">The sequence shown here is derived from an EMBL/GenBank/DDBJ whole genome shotgun (WGS) entry which is preliminary data.</text>
</comment>
<dbReference type="AlphaFoldDB" id="A0A8J3IXG1"/>
<keyword evidence="3" id="KW-1185">Reference proteome</keyword>
<reference evidence="2" key="1">
    <citation type="submission" date="2020-10" db="EMBL/GenBank/DDBJ databases">
        <title>Taxonomic study of unclassified bacteria belonging to the class Ktedonobacteria.</title>
        <authorList>
            <person name="Yabe S."/>
            <person name="Wang C.M."/>
            <person name="Zheng Y."/>
            <person name="Sakai Y."/>
            <person name="Cavaletti L."/>
            <person name="Monciardini P."/>
            <person name="Donadio S."/>
        </authorList>
    </citation>
    <scope>NUCLEOTIDE SEQUENCE</scope>
    <source>
        <strain evidence="2">ID150040</strain>
    </source>
</reference>
<dbReference type="Proteomes" id="UP000597444">
    <property type="component" value="Unassembled WGS sequence"/>
</dbReference>
<proteinExistence type="predicted"/>
<keyword evidence="1" id="KW-1133">Transmembrane helix</keyword>
<organism evidence="2 3">
    <name type="scientific">Reticulibacter mediterranei</name>
    <dbReference type="NCBI Taxonomy" id="2778369"/>
    <lineage>
        <taxon>Bacteria</taxon>
        <taxon>Bacillati</taxon>
        <taxon>Chloroflexota</taxon>
        <taxon>Ktedonobacteria</taxon>
        <taxon>Ktedonobacterales</taxon>
        <taxon>Reticulibacteraceae</taxon>
        <taxon>Reticulibacter</taxon>
    </lineage>
</organism>
<accession>A0A8J3IXG1</accession>